<name>A0A8J8PCQ9_9ARCH</name>
<dbReference type="RefSeq" id="WP_020448419.1">
    <property type="nucleotide sequence ID" value="NZ_CAYAXV010000002.1"/>
</dbReference>
<dbReference type="OMA" id="EMCILEA"/>
<reference evidence="1" key="1">
    <citation type="submission" date="2016-03" db="EMBL/GenBank/DDBJ databases">
        <authorList>
            <person name="Borrel G."/>
            <person name="Mccann A."/>
            <person name="O'Toole P.W."/>
        </authorList>
    </citation>
    <scope>NUCLEOTIDE SEQUENCE</scope>
    <source>
        <strain evidence="1">183</strain>
    </source>
</reference>
<evidence type="ECO:0000313" key="2">
    <source>
        <dbReference type="Proteomes" id="UP000752814"/>
    </source>
</evidence>
<dbReference type="Gene3D" id="1.10.10.10">
    <property type="entry name" value="Winged helix-like DNA-binding domain superfamily/Winged helix DNA-binding domain"/>
    <property type="match status" value="1"/>
</dbReference>
<organism evidence="1 2">
    <name type="scientific">Candidatus Methanomassiliicoccus intestinalis</name>
    <dbReference type="NCBI Taxonomy" id="1406512"/>
    <lineage>
        <taxon>Archaea</taxon>
        <taxon>Methanobacteriati</taxon>
        <taxon>Thermoplasmatota</taxon>
        <taxon>Thermoplasmata</taxon>
        <taxon>Methanomassiliicoccales</taxon>
        <taxon>Methanomassiliicoccaceae</taxon>
        <taxon>Methanomassiliicoccus</taxon>
    </lineage>
</organism>
<protein>
    <submittedName>
        <fullName evidence="1">Uncharacterized protein</fullName>
    </submittedName>
</protein>
<accession>A0A8J8PCQ9</accession>
<comment type="caution">
    <text evidence="1">The sequence shown here is derived from an EMBL/GenBank/DDBJ whole genome shotgun (WGS) entry which is preliminary data.</text>
</comment>
<evidence type="ECO:0000313" key="1">
    <source>
        <dbReference type="EMBL" id="TQS81218.1"/>
    </source>
</evidence>
<dbReference type="InterPro" id="IPR036388">
    <property type="entry name" value="WH-like_DNA-bd_sf"/>
</dbReference>
<dbReference type="AlphaFoldDB" id="A0A8J8PCQ9"/>
<sequence length="145" mass="15791">MRISDQEEMCILEAIRTANIYREELASSIIDAPVLTIVAATARRELTVREISAITAIPLATCYKIVEKMSSLGLLAEIGKVRTSTRGKASMYTTTLKCFSVDISSGIIEISITWKNGQTMNLTKDICQTVSASSTPAEEVNQVAE</sequence>
<dbReference type="GeneID" id="41322943"/>
<proteinExistence type="predicted"/>
<gene>
    <name evidence="1" type="ORF">A3207_04930</name>
</gene>
<dbReference type="Proteomes" id="UP000752814">
    <property type="component" value="Unassembled WGS sequence"/>
</dbReference>
<dbReference type="EMBL" id="LVVT01000024">
    <property type="protein sequence ID" value="TQS81218.1"/>
    <property type="molecule type" value="Genomic_DNA"/>
</dbReference>